<dbReference type="EMBL" id="QJNS01000148">
    <property type="protein sequence ID" value="RYO84942.1"/>
    <property type="molecule type" value="Genomic_DNA"/>
</dbReference>
<feature type="region of interest" description="Disordered" evidence="1">
    <location>
        <begin position="156"/>
        <end position="182"/>
    </location>
</feature>
<proteinExistence type="predicted"/>
<dbReference type="Proteomes" id="UP000294003">
    <property type="component" value="Unassembled WGS sequence"/>
</dbReference>
<sequence length="260" mass="28064">MIKKDPRRGAHFDASENVYQLTTTKYIPRDQSRRLQPANSSQVSERVRHSREGRETWFCDWLQRAPTQQAGIDEAHLRYDGGDSETRRTISLFRGATVVVEPDMPHGPGAAADYAVLLNYGTRRGEDLGSDLPADRRGAAVADGARRGLAVRGLHGGAGAGRAARGGESGRTAARTSTSSCPSVSTAMWSRRARTTRSTMAFVEVFVQGHKTPHGFWAGAGPPLPSNGFCCVVALKVLDNLTRGLTLTDSLTLSMKTLGL</sequence>
<comment type="caution">
    <text evidence="2">The sequence shown here is derived from an EMBL/GenBank/DDBJ whole genome shotgun (WGS) entry which is preliminary data.</text>
</comment>
<evidence type="ECO:0000256" key="1">
    <source>
        <dbReference type="SAM" id="MobiDB-lite"/>
    </source>
</evidence>
<evidence type="ECO:0000313" key="3">
    <source>
        <dbReference type="Proteomes" id="UP000294003"/>
    </source>
</evidence>
<feature type="compositionally biased region" description="Low complexity" evidence="1">
    <location>
        <begin position="170"/>
        <end position="182"/>
    </location>
</feature>
<gene>
    <name evidence="2" type="ORF">DL762_005407</name>
</gene>
<protein>
    <submittedName>
        <fullName evidence="2">Uncharacterized protein</fullName>
    </submittedName>
</protein>
<keyword evidence="3" id="KW-1185">Reference proteome</keyword>
<evidence type="ECO:0000313" key="2">
    <source>
        <dbReference type="EMBL" id="RYO84942.1"/>
    </source>
</evidence>
<name>A0ABY0H4W6_9PEZI</name>
<reference evidence="2 3" key="1">
    <citation type="submission" date="2018-06" db="EMBL/GenBank/DDBJ databases">
        <title>Complete Genomes of Monosporascus.</title>
        <authorList>
            <person name="Robinson A.J."/>
            <person name="Natvig D.O."/>
        </authorList>
    </citation>
    <scope>NUCLEOTIDE SEQUENCE [LARGE SCALE GENOMIC DNA]</scope>
    <source>
        <strain evidence="2 3">CBS 609.92</strain>
    </source>
</reference>
<accession>A0ABY0H4W6</accession>
<organism evidence="2 3">
    <name type="scientific">Monosporascus cannonballus</name>
    <dbReference type="NCBI Taxonomy" id="155416"/>
    <lineage>
        <taxon>Eukaryota</taxon>
        <taxon>Fungi</taxon>
        <taxon>Dikarya</taxon>
        <taxon>Ascomycota</taxon>
        <taxon>Pezizomycotina</taxon>
        <taxon>Sordariomycetes</taxon>
        <taxon>Xylariomycetidae</taxon>
        <taxon>Xylariales</taxon>
        <taxon>Xylariales incertae sedis</taxon>
        <taxon>Monosporascus</taxon>
    </lineage>
</organism>